<evidence type="ECO:0000313" key="3">
    <source>
        <dbReference type="EMBL" id="SNR43010.1"/>
    </source>
</evidence>
<keyword evidence="2" id="KW-0408">Iron</keyword>
<dbReference type="AlphaFoldDB" id="A0A238W8Y1"/>
<gene>
    <name evidence="3" type="ORF">SAMN06264365_102284</name>
</gene>
<dbReference type="PANTHER" id="PTHR46696">
    <property type="entry name" value="P450, PUTATIVE (EUROFUNG)-RELATED"/>
    <property type="match status" value="1"/>
</dbReference>
<keyword evidence="2" id="KW-0479">Metal-binding</keyword>
<keyword evidence="2" id="KW-0349">Heme</keyword>
<dbReference type="PRINTS" id="PR00359">
    <property type="entry name" value="BP450"/>
</dbReference>
<dbReference type="InterPro" id="IPR017972">
    <property type="entry name" value="Cyt_P450_CS"/>
</dbReference>
<accession>A0A238W8Y1</accession>
<dbReference type="PROSITE" id="PS00086">
    <property type="entry name" value="CYTOCHROME_P450"/>
    <property type="match status" value="1"/>
</dbReference>
<dbReference type="SUPFAM" id="SSF48264">
    <property type="entry name" value="Cytochrome P450"/>
    <property type="match status" value="1"/>
</dbReference>
<organism evidence="3 4">
    <name type="scientific">Actinoplanes regularis</name>
    <dbReference type="NCBI Taxonomy" id="52697"/>
    <lineage>
        <taxon>Bacteria</taxon>
        <taxon>Bacillati</taxon>
        <taxon>Actinomycetota</taxon>
        <taxon>Actinomycetes</taxon>
        <taxon>Micromonosporales</taxon>
        <taxon>Micromonosporaceae</taxon>
        <taxon>Actinoplanes</taxon>
    </lineage>
</organism>
<proteinExistence type="inferred from homology"/>
<protein>
    <submittedName>
        <fullName evidence="3">Cytochrome P450</fullName>
    </submittedName>
</protein>
<dbReference type="Proteomes" id="UP000198415">
    <property type="component" value="Unassembled WGS sequence"/>
</dbReference>
<evidence type="ECO:0000256" key="1">
    <source>
        <dbReference type="ARBA" id="ARBA00010617"/>
    </source>
</evidence>
<dbReference type="InterPro" id="IPR001128">
    <property type="entry name" value="Cyt_P450"/>
</dbReference>
<dbReference type="PANTHER" id="PTHR46696:SF1">
    <property type="entry name" value="CYTOCHROME P450 YJIB-RELATED"/>
    <property type="match status" value="1"/>
</dbReference>
<keyword evidence="2" id="KW-0503">Monooxygenase</keyword>
<reference evidence="3 4" key="1">
    <citation type="submission" date="2017-06" db="EMBL/GenBank/DDBJ databases">
        <authorList>
            <person name="Kim H.J."/>
            <person name="Triplett B.A."/>
        </authorList>
    </citation>
    <scope>NUCLEOTIDE SEQUENCE [LARGE SCALE GENOMIC DNA]</scope>
    <source>
        <strain evidence="3 4">DSM 43151</strain>
    </source>
</reference>
<comment type="similarity">
    <text evidence="1 2">Belongs to the cytochrome P450 family.</text>
</comment>
<name>A0A238W8Y1_9ACTN</name>
<dbReference type="InterPro" id="IPR002397">
    <property type="entry name" value="Cyt_P450_B"/>
</dbReference>
<dbReference type="GO" id="GO:0005506">
    <property type="term" value="F:iron ion binding"/>
    <property type="evidence" value="ECO:0007669"/>
    <property type="project" value="InterPro"/>
</dbReference>
<dbReference type="GO" id="GO:0020037">
    <property type="term" value="F:heme binding"/>
    <property type="evidence" value="ECO:0007669"/>
    <property type="project" value="InterPro"/>
</dbReference>
<keyword evidence="4" id="KW-1185">Reference proteome</keyword>
<dbReference type="InterPro" id="IPR036396">
    <property type="entry name" value="Cyt_P450_sf"/>
</dbReference>
<evidence type="ECO:0000313" key="4">
    <source>
        <dbReference type="Proteomes" id="UP000198415"/>
    </source>
</evidence>
<dbReference type="Gene3D" id="1.10.630.10">
    <property type="entry name" value="Cytochrome P450"/>
    <property type="match status" value="2"/>
</dbReference>
<dbReference type="GO" id="GO:0004497">
    <property type="term" value="F:monooxygenase activity"/>
    <property type="evidence" value="ECO:0007669"/>
    <property type="project" value="UniProtKB-KW"/>
</dbReference>
<dbReference type="Pfam" id="PF00067">
    <property type="entry name" value="p450"/>
    <property type="match status" value="1"/>
</dbReference>
<evidence type="ECO:0000256" key="2">
    <source>
        <dbReference type="RuleBase" id="RU000461"/>
    </source>
</evidence>
<dbReference type="RefSeq" id="WP_239138189.1">
    <property type="nucleotide sequence ID" value="NZ_BOMU01000030.1"/>
</dbReference>
<dbReference type="GO" id="GO:0016705">
    <property type="term" value="F:oxidoreductase activity, acting on paired donors, with incorporation or reduction of molecular oxygen"/>
    <property type="evidence" value="ECO:0007669"/>
    <property type="project" value="InterPro"/>
</dbReference>
<dbReference type="EMBL" id="FZNR01000002">
    <property type="protein sequence ID" value="SNR43010.1"/>
    <property type="molecule type" value="Genomic_DNA"/>
</dbReference>
<keyword evidence="2" id="KW-0560">Oxidoreductase</keyword>
<sequence length="367" mass="38536">MTAHATSRMRRARRRDRRVYLFSHPVLFALLASTRRRTVRRLGGTVLAHSRAAFRDGLTRVPLDRTAAGTTGGAAGDLTGGDLLFNQDGDDHRGTRRTLAESMSADGVERLRPVWTTVLDRRLAPLAAGGRIDLVDVAAELAGATAAALLGLDVDARALAAAARAAAAAGAREHLPGLPRPGGRRTAEAATARLTALLTPPEPGRDPAMAAMLAVAAINTTVAALPRAAAWCADADLWAYAETAPDALTSELLRVTAPTPLLPRVAAAPGTVDGHPVHAGDRLILVARHAVDAHRTDPRPADPAPPQVAQLVFGAGPHACPGARLARRQLTDALRALAAFRPRVVTARVDRRSALPGWSRLILAPAR</sequence>